<dbReference type="PRINTS" id="PR00368">
    <property type="entry name" value="FADPNR"/>
</dbReference>
<keyword evidence="4 7" id="KW-0560">Oxidoreductase</keyword>
<evidence type="ECO:0000256" key="4">
    <source>
        <dbReference type="ARBA" id="ARBA00023002"/>
    </source>
</evidence>
<dbReference type="EC" id="1.-.-.-" evidence="7"/>
<dbReference type="PANTHER" id="PTHR43557:SF2">
    <property type="entry name" value="RIESKE DOMAIN-CONTAINING PROTEIN-RELATED"/>
    <property type="match status" value="1"/>
</dbReference>
<reference evidence="7" key="1">
    <citation type="journal article" date="2024" name="Antonie Van Leeuwenhoek">
        <title>Isoptericola haloaureus sp. nov., a dimorphic actinobacterium isolated from mangrove sediments of southeast India, implicating biosaline agricultural significance through nitrogen fixation and salt tolerance genes.</title>
        <authorList>
            <person name="Prathaban M."/>
            <person name="Prathiviraj R."/>
            <person name="Ravichandran M."/>
            <person name="Natarajan S.D."/>
            <person name="Sobanaa M."/>
            <person name="Hari Krishna Kumar S."/>
            <person name="Chandrasekar V."/>
            <person name="Selvin J."/>
        </authorList>
    </citation>
    <scope>NUCLEOTIDE SEQUENCE</scope>
    <source>
        <strain evidence="7">MP1014</strain>
    </source>
</reference>
<dbReference type="RefSeq" id="WP_332901429.1">
    <property type="nucleotide sequence ID" value="NZ_JBAGLP010000116.1"/>
</dbReference>
<name>A0ABU7Z5C4_9MICO</name>
<dbReference type="Pfam" id="PF14759">
    <property type="entry name" value="Reductase_C"/>
    <property type="match status" value="1"/>
</dbReference>
<keyword evidence="2" id="KW-0285">Flavoprotein</keyword>
<dbReference type="InterPro" id="IPR023753">
    <property type="entry name" value="FAD/NAD-binding_dom"/>
</dbReference>
<comment type="cofactor">
    <cofactor evidence="1">
        <name>FAD</name>
        <dbReference type="ChEBI" id="CHEBI:57692"/>
    </cofactor>
</comment>
<dbReference type="PRINTS" id="PR00411">
    <property type="entry name" value="PNDRDTASEI"/>
</dbReference>
<dbReference type="SUPFAM" id="SSF55424">
    <property type="entry name" value="FAD/NAD-linked reductases, dimerisation (C-terminal) domain"/>
    <property type="match status" value="1"/>
</dbReference>
<keyword evidence="8" id="KW-1185">Reference proteome</keyword>
<dbReference type="SUPFAM" id="SSF51905">
    <property type="entry name" value="FAD/NAD(P)-binding domain"/>
    <property type="match status" value="2"/>
</dbReference>
<dbReference type="Pfam" id="PF07992">
    <property type="entry name" value="Pyr_redox_2"/>
    <property type="match status" value="1"/>
</dbReference>
<dbReference type="EMBL" id="JBAGLP010000116">
    <property type="protein sequence ID" value="MEG3614666.1"/>
    <property type="molecule type" value="Genomic_DNA"/>
</dbReference>
<dbReference type="PANTHER" id="PTHR43557">
    <property type="entry name" value="APOPTOSIS-INDUCING FACTOR 1"/>
    <property type="match status" value="1"/>
</dbReference>
<evidence type="ECO:0000313" key="7">
    <source>
        <dbReference type="EMBL" id="MEG3614666.1"/>
    </source>
</evidence>
<feature type="domain" description="FAD/NAD(P)-binding" evidence="5">
    <location>
        <begin position="4"/>
        <end position="303"/>
    </location>
</feature>
<organism evidence="7 8">
    <name type="scientific">Isoptericola haloaureus</name>
    <dbReference type="NCBI Taxonomy" id="1542902"/>
    <lineage>
        <taxon>Bacteria</taxon>
        <taxon>Bacillati</taxon>
        <taxon>Actinomycetota</taxon>
        <taxon>Actinomycetes</taxon>
        <taxon>Micrococcales</taxon>
        <taxon>Promicromonosporaceae</taxon>
        <taxon>Isoptericola</taxon>
    </lineage>
</organism>
<dbReference type="InterPro" id="IPR050446">
    <property type="entry name" value="FAD-oxidoreductase/Apoptosis"/>
</dbReference>
<dbReference type="Gene3D" id="3.30.390.30">
    <property type="match status" value="1"/>
</dbReference>
<comment type="caution">
    <text evidence="7">The sequence shown here is derived from an EMBL/GenBank/DDBJ whole genome shotgun (WGS) entry which is preliminary data.</text>
</comment>
<gene>
    <name evidence="7" type="ORF">V5O49_05960</name>
</gene>
<evidence type="ECO:0000259" key="6">
    <source>
        <dbReference type="Pfam" id="PF14759"/>
    </source>
</evidence>
<feature type="domain" description="Reductase C-terminal" evidence="6">
    <location>
        <begin position="323"/>
        <end position="394"/>
    </location>
</feature>
<dbReference type="Gene3D" id="3.50.50.60">
    <property type="entry name" value="FAD/NAD(P)-binding domain"/>
    <property type="match status" value="2"/>
</dbReference>
<accession>A0ABU7Z5C4</accession>
<proteinExistence type="predicted"/>
<dbReference type="InterPro" id="IPR028202">
    <property type="entry name" value="Reductase_C"/>
</dbReference>
<dbReference type="InterPro" id="IPR036188">
    <property type="entry name" value="FAD/NAD-bd_sf"/>
</dbReference>
<protein>
    <submittedName>
        <fullName evidence="7">FAD/NAD(P)-binding oxidoreductase</fullName>
        <ecNumber evidence="7">1.-.-.-</ecNumber>
    </submittedName>
</protein>
<dbReference type="InterPro" id="IPR016156">
    <property type="entry name" value="FAD/NAD-linked_Rdtase_dimer_sf"/>
</dbReference>
<evidence type="ECO:0000259" key="5">
    <source>
        <dbReference type="Pfam" id="PF07992"/>
    </source>
</evidence>
<evidence type="ECO:0000256" key="2">
    <source>
        <dbReference type="ARBA" id="ARBA00022630"/>
    </source>
</evidence>
<dbReference type="Proteomes" id="UP001310387">
    <property type="component" value="Unassembled WGS sequence"/>
</dbReference>
<keyword evidence="3" id="KW-0274">FAD</keyword>
<evidence type="ECO:0000256" key="3">
    <source>
        <dbReference type="ARBA" id="ARBA00022827"/>
    </source>
</evidence>
<dbReference type="GO" id="GO:0016491">
    <property type="term" value="F:oxidoreductase activity"/>
    <property type="evidence" value="ECO:0007669"/>
    <property type="project" value="UniProtKB-KW"/>
</dbReference>
<sequence>MDPIVVVGGGLAAARATEGLRHGGYDGPLVVVAGESAVPYERPPLSKEYLRGEAEKSDLRPLDADWYADQSVDLRTGTSATGLDVGARSITTAPGGSQRYSRLILATGSRVRRLDVPGAELDGVHYLRSVRDADRLAEALDDDGPVVVVGDGWIGMEVAASARQLGRDVTVVGRGPHPLASLGDEVARIFTGVHEDNGVRLLHGRSVTALRSDDGRVRGVELDDGTVLDARTVVVGIGVTPEVGLAAEAGIDLVDGFGSGIAVDGTLRTSAPDVWAVGDIAAVPSRRYDRLLRIEHWAVADETGKHAARSVLGSGEPYDVLPYFFSDQFDLGMEAKGLTEGEVVISGSAEDRECVVFWVDGERVNGAMGVNVWDRMDDAEELIRSTAPVDRRELERFVD</sequence>
<evidence type="ECO:0000256" key="1">
    <source>
        <dbReference type="ARBA" id="ARBA00001974"/>
    </source>
</evidence>
<reference evidence="7" key="2">
    <citation type="submission" date="2024-02" db="EMBL/GenBank/DDBJ databases">
        <authorList>
            <person name="Prathaban M."/>
            <person name="Mythili R."/>
            <person name="Sharmila Devi N."/>
            <person name="Sobanaa M."/>
            <person name="Prathiviraj R."/>
            <person name="Selvin J."/>
        </authorList>
    </citation>
    <scope>NUCLEOTIDE SEQUENCE</scope>
    <source>
        <strain evidence="7">MP1014</strain>
    </source>
</reference>
<evidence type="ECO:0000313" key="8">
    <source>
        <dbReference type="Proteomes" id="UP001310387"/>
    </source>
</evidence>